<dbReference type="RefSeq" id="WP_072245279.1">
    <property type="nucleotide sequence ID" value="NZ_FBYC01000004.1"/>
</dbReference>
<dbReference type="InterPro" id="IPR003439">
    <property type="entry name" value="ABC_transporter-like_ATP-bd"/>
</dbReference>
<dbReference type="PROSITE" id="PS50893">
    <property type="entry name" value="ABC_TRANSPORTER_2"/>
    <property type="match status" value="1"/>
</dbReference>
<accession>A0A0P8AEP8</accession>
<dbReference type="EMBL" id="FBYC01000004">
    <property type="protein sequence ID" value="CUX80207.1"/>
    <property type="molecule type" value="Genomic_DNA"/>
</dbReference>
<evidence type="ECO:0000313" key="7">
    <source>
        <dbReference type="EMBL" id="CUX80207.1"/>
    </source>
</evidence>
<evidence type="ECO:0000256" key="3">
    <source>
        <dbReference type="ARBA" id="ARBA00022840"/>
    </source>
</evidence>
<dbReference type="PATRIC" id="fig|1666912.4.peg.2184"/>
<reference evidence="7 10" key="2">
    <citation type="submission" date="2016-01" db="EMBL/GenBank/DDBJ databases">
        <authorList>
            <person name="Varghese N."/>
        </authorList>
    </citation>
    <scope>NUCLEOTIDE SEQUENCE [LARGE SCALE GENOMIC DNA]</scope>
    <source>
        <strain evidence="7 10">HL-91</strain>
    </source>
</reference>
<dbReference type="EMBL" id="LJSG01000011">
    <property type="protein sequence ID" value="KPP92720.1"/>
    <property type="molecule type" value="Genomic_DNA"/>
</dbReference>
<keyword evidence="1" id="KW-0813">Transport</keyword>
<dbReference type="Proteomes" id="UP000182045">
    <property type="component" value="Unassembled WGS sequence"/>
</dbReference>
<dbReference type="OrthoDB" id="9805601at2"/>
<comment type="caution">
    <text evidence="8">The sequence shown here is derived from an EMBL/GenBank/DDBJ whole genome shotgun (WGS) entry which is preliminary data.</text>
</comment>
<dbReference type="PROSITE" id="PS00211">
    <property type="entry name" value="ABC_TRANSPORTER_1"/>
    <property type="match status" value="1"/>
</dbReference>
<name>A0A0P8AEP8_9RHOB</name>
<evidence type="ECO:0000313" key="8">
    <source>
        <dbReference type="EMBL" id="KPP92720.1"/>
    </source>
</evidence>
<comment type="function">
    <text evidence="5">Part of the ABC transporter complex HmuTUV involved in hemin import. Responsible for energy coupling to the transport system.</text>
</comment>
<dbReference type="InterPro" id="IPR017871">
    <property type="entry name" value="ABC_transporter-like_CS"/>
</dbReference>
<dbReference type="STRING" id="1666912.Ga0058931_0914"/>
<dbReference type="GO" id="GO:0016887">
    <property type="term" value="F:ATP hydrolysis activity"/>
    <property type="evidence" value="ECO:0007669"/>
    <property type="project" value="InterPro"/>
</dbReference>
<keyword evidence="10" id="KW-1185">Reference proteome</keyword>
<dbReference type="Pfam" id="PF00005">
    <property type="entry name" value="ABC_tran"/>
    <property type="match status" value="1"/>
</dbReference>
<feature type="domain" description="ABC transporter" evidence="6">
    <location>
        <begin position="4"/>
        <end position="233"/>
    </location>
</feature>
<dbReference type="InterPro" id="IPR003593">
    <property type="entry name" value="AAA+_ATPase"/>
</dbReference>
<dbReference type="InterPro" id="IPR027417">
    <property type="entry name" value="P-loop_NTPase"/>
</dbReference>
<gene>
    <name evidence="8" type="primary">btuD</name>
    <name evidence="7" type="ORF">Ga0058931_0914</name>
    <name evidence="8" type="ORF">HLUCCA05_10010</name>
</gene>
<evidence type="ECO:0000259" key="6">
    <source>
        <dbReference type="PROSITE" id="PS50893"/>
    </source>
</evidence>
<reference evidence="8 9" key="1">
    <citation type="submission" date="2015-09" db="EMBL/GenBank/DDBJ databases">
        <title>Identification and resolution of microdiversity through metagenomic sequencing of parallel consortia.</title>
        <authorList>
            <person name="Nelson W.C."/>
            <person name="Romine M.F."/>
            <person name="Lindemann S.R."/>
        </authorList>
    </citation>
    <scope>NUCLEOTIDE SEQUENCE [LARGE SCALE GENOMIC DNA]</scope>
    <source>
        <strain evidence="8">HL-91</strain>
    </source>
</reference>
<evidence type="ECO:0000256" key="1">
    <source>
        <dbReference type="ARBA" id="ARBA00022448"/>
    </source>
</evidence>
<dbReference type="SUPFAM" id="SSF52540">
    <property type="entry name" value="P-loop containing nucleoside triphosphate hydrolases"/>
    <property type="match status" value="1"/>
</dbReference>
<evidence type="ECO:0000313" key="9">
    <source>
        <dbReference type="Proteomes" id="UP000050413"/>
    </source>
</evidence>
<evidence type="ECO:0000256" key="5">
    <source>
        <dbReference type="ARBA" id="ARBA00037066"/>
    </source>
</evidence>
<dbReference type="AlphaFoldDB" id="A0A0P8AEP8"/>
<organism evidence="8 9">
    <name type="scientific">Roseibaca calidilacus</name>
    <dbReference type="NCBI Taxonomy" id="1666912"/>
    <lineage>
        <taxon>Bacteria</taxon>
        <taxon>Pseudomonadati</taxon>
        <taxon>Pseudomonadota</taxon>
        <taxon>Alphaproteobacteria</taxon>
        <taxon>Rhodobacterales</taxon>
        <taxon>Paracoccaceae</taxon>
        <taxon>Roseinatronobacter</taxon>
    </lineage>
</organism>
<dbReference type="Proteomes" id="UP000050413">
    <property type="component" value="Unassembled WGS sequence"/>
</dbReference>
<dbReference type="Gene3D" id="3.40.50.300">
    <property type="entry name" value="P-loop containing nucleotide triphosphate hydrolases"/>
    <property type="match status" value="1"/>
</dbReference>
<evidence type="ECO:0000256" key="2">
    <source>
        <dbReference type="ARBA" id="ARBA00022741"/>
    </source>
</evidence>
<proteinExistence type="predicted"/>
<protein>
    <submittedName>
        <fullName evidence="8">ABC-type B12 uptake system ATPase component BtuD</fullName>
    </submittedName>
    <submittedName>
        <fullName evidence="7">Iron complex transport system ATP-binding protein</fullName>
    </submittedName>
</protein>
<evidence type="ECO:0000256" key="4">
    <source>
        <dbReference type="ARBA" id="ARBA00022967"/>
    </source>
</evidence>
<keyword evidence="3 7" id="KW-0067">ATP-binding</keyword>
<dbReference type="PANTHER" id="PTHR42794">
    <property type="entry name" value="HEMIN IMPORT ATP-BINDING PROTEIN HMUV"/>
    <property type="match status" value="1"/>
</dbReference>
<keyword evidence="4" id="KW-1278">Translocase</keyword>
<dbReference type="GO" id="GO:0005524">
    <property type="term" value="F:ATP binding"/>
    <property type="evidence" value="ECO:0007669"/>
    <property type="project" value="UniProtKB-KW"/>
</dbReference>
<sequence>MTGLALSDFAVARGPCDVLRDINLSVGAGEFVGLLGPNGAGKTTLMRAALGMMPHRGQSSLSSLPARARARHVAWLPQAREIGWPVSVVDLVTLGRLPHLPRGQKPGDADRAAIDVALSRMGLDGFRTRIATQLSGGEQARVLIARALAQDTPLLMADEPAAGLDPAHQLGLMDTLAAEAARGRSVIASLHDLGLAARYCTRLVVLWQGGIAADGPPRDVLTPELLARVFQIRAYVQQTEDGPICQPLGVV</sequence>
<dbReference type="SMART" id="SM00382">
    <property type="entry name" value="AAA"/>
    <property type="match status" value="1"/>
</dbReference>
<evidence type="ECO:0000313" key="10">
    <source>
        <dbReference type="Proteomes" id="UP000182045"/>
    </source>
</evidence>
<keyword evidence="2" id="KW-0547">Nucleotide-binding</keyword>
<dbReference type="PANTHER" id="PTHR42794:SF1">
    <property type="entry name" value="HEMIN IMPORT ATP-BINDING PROTEIN HMUV"/>
    <property type="match status" value="1"/>
</dbReference>